<reference evidence="10" key="1">
    <citation type="submission" date="2019-07" db="EMBL/GenBank/DDBJ databases">
        <authorList>
            <person name="Palmer J.M."/>
        </authorList>
    </citation>
    <scope>NUCLEOTIDE SEQUENCE</scope>
    <source>
        <strain evidence="10">PC9</strain>
    </source>
</reference>
<comment type="cofactor">
    <cofactor evidence="1">
        <name>heme b</name>
        <dbReference type="ChEBI" id="CHEBI:60344"/>
    </cofactor>
</comment>
<name>A0A8H6ZZG0_PLEOS</name>
<proteinExistence type="inferred from homology"/>
<evidence type="ECO:0000256" key="8">
    <source>
        <dbReference type="SAM" id="MobiDB-lite"/>
    </source>
</evidence>
<dbReference type="InterPro" id="IPR000028">
    <property type="entry name" value="Chloroperoxidase"/>
</dbReference>
<dbReference type="EMBL" id="JACETU010000003">
    <property type="protein sequence ID" value="KAF7433736.1"/>
    <property type="molecule type" value="Genomic_DNA"/>
</dbReference>
<accession>A0A8H6ZZG0</accession>
<feature type="region of interest" description="Disordered" evidence="8">
    <location>
        <begin position="264"/>
        <end position="284"/>
    </location>
</feature>
<evidence type="ECO:0000256" key="6">
    <source>
        <dbReference type="ARBA" id="ARBA00023004"/>
    </source>
</evidence>
<feature type="domain" description="Heme haloperoxidase family profile" evidence="9">
    <location>
        <begin position="122"/>
        <end position="410"/>
    </location>
</feature>
<dbReference type="GeneID" id="59375519"/>
<evidence type="ECO:0000256" key="1">
    <source>
        <dbReference type="ARBA" id="ARBA00001970"/>
    </source>
</evidence>
<dbReference type="Gene3D" id="1.10.489.10">
    <property type="entry name" value="Chloroperoxidase-like"/>
    <property type="match status" value="1"/>
</dbReference>
<feature type="compositionally biased region" description="Basic and acidic residues" evidence="8">
    <location>
        <begin position="423"/>
        <end position="437"/>
    </location>
</feature>
<protein>
    <recommendedName>
        <fullName evidence="9">Heme haloperoxidase family profile domain-containing protein</fullName>
    </recommendedName>
</protein>
<keyword evidence="4" id="KW-0479">Metal-binding</keyword>
<feature type="region of interest" description="Disordered" evidence="8">
    <location>
        <begin position="329"/>
        <end position="375"/>
    </location>
</feature>
<evidence type="ECO:0000256" key="3">
    <source>
        <dbReference type="ARBA" id="ARBA00022617"/>
    </source>
</evidence>
<dbReference type="VEuPathDB" id="FungiDB:PC9H_005701"/>
<evidence type="ECO:0000256" key="7">
    <source>
        <dbReference type="ARBA" id="ARBA00025795"/>
    </source>
</evidence>
<keyword evidence="11" id="KW-1185">Reference proteome</keyword>
<comment type="similarity">
    <text evidence="7">Belongs to the chloroperoxidase family.</text>
</comment>
<dbReference type="RefSeq" id="XP_036633763.1">
    <property type="nucleotide sequence ID" value="XM_036775261.1"/>
</dbReference>
<feature type="compositionally biased region" description="Basic and acidic residues" evidence="8">
    <location>
        <begin position="446"/>
        <end position="463"/>
    </location>
</feature>
<dbReference type="InterPro" id="IPR036851">
    <property type="entry name" value="Chloroperoxidase-like_sf"/>
</dbReference>
<evidence type="ECO:0000259" key="9">
    <source>
        <dbReference type="PROSITE" id="PS51405"/>
    </source>
</evidence>
<feature type="region of interest" description="Disordered" evidence="8">
    <location>
        <begin position="423"/>
        <end position="463"/>
    </location>
</feature>
<dbReference type="PROSITE" id="PS51405">
    <property type="entry name" value="HEME_HALOPEROXIDASE"/>
    <property type="match status" value="1"/>
</dbReference>
<dbReference type="AlphaFoldDB" id="A0A8H6ZZG0"/>
<dbReference type="PANTHER" id="PTHR33577">
    <property type="entry name" value="STERIGMATOCYSTIN BIOSYNTHESIS PEROXIDASE STCC-RELATED"/>
    <property type="match status" value="1"/>
</dbReference>
<evidence type="ECO:0000256" key="2">
    <source>
        <dbReference type="ARBA" id="ARBA00022559"/>
    </source>
</evidence>
<feature type="compositionally biased region" description="Basic and acidic residues" evidence="8">
    <location>
        <begin position="28"/>
        <end position="39"/>
    </location>
</feature>
<evidence type="ECO:0000256" key="5">
    <source>
        <dbReference type="ARBA" id="ARBA00023002"/>
    </source>
</evidence>
<evidence type="ECO:0000313" key="10">
    <source>
        <dbReference type="EMBL" id="KAF7433736.1"/>
    </source>
</evidence>
<keyword evidence="5" id="KW-0560">Oxidoreductase</keyword>
<keyword evidence="6" id="KW-0408">Iron</keyword>
<feature type="compositionally biased region" description="Low complexity" evidence="8">
    <location>
        <begin position="47"/>
        <end position="59"/>
    </location>
</feature>
<dbReference type="OrthoDB" id="407298at2759"/>
<feature type="region of interest" description="Disordered" evidence="8">
    <location>
        <begin position="1"/>
        <end position="63"/>
    </location>
</feature>
<dbReference type="Proteomes" id="UP000623687">
    <property type="component" value="Unassembled WGS sequence"/>
</dbReference>
<organism evidence="10 11">
    <name type="scientific">Pleurotus ostreatus</name>
    <name type="common">Oyster mushroom</name>
    <name type="synonym">White-rot fungus</name>
    <dbReference type="NCBI Taxonomy" id="5322"/>
    <lineage>
        <taxon>Eukaryota</taxon>
        <taxon>Fungi</taxon>
        <taxon>Dikarya</taxon>
        <taxon>Basidiomycota</taxon>
        <taxon>Agaricomycotina</taxon>
        <taxon>Agaricomycetes</taxon>
        <taxon>Agaricomycetidae</taxon>
        <taxon>Agaricales</taxon>
        <taxon>Pleurotineae</taxon>
        <taxon>Pleurotaceae</taxon>
        <taxon>Pleurotus</taxon>
    </lineage>
</organism>
<dbReference type="SUPFAM" id="SSF47571">
    <property type="entry name" value="Cloroperoxidase"/>
    <property type="match status" value="1"/>
</dbReference>
<dbReference type="GO" id="GO:0046872">
    <property type="term" value="F:metal ion binding"/>
    <property type="evidence" value="ECO:0007669"/>
    <property type="project" value="UniProtKB-KW"/>
</dbReference>
<evidence type="ECO:0000256" key="4">
    <source>
        <dbReference type="ARBA" id="ARBA00022723"/>
    </source>
</evidence>
<dbReference type="PANTHER" id="PTHR33577:SF9">
    <property type="entry name" value="PEROXIDASE STCC"/>
    <property type="match status" value="1"/>
</dbReference>
<sequence>MSDSPSRMHFTASPSPSPSPAPSPAPSDNHEHAQEDRAHPHSHPHSHSLPLPLPSSHLPARVNPTHAQTLPAKLSYPMAANAPQRLVPAPDFPTYYPPPPADHPPLPPHAHADNSRKCPFAAKHEFCPPQEGDVRSPCPALNTMANHGYINRSGKNLTAAALTSALQKCYNLSLPLAIVLSYGGFILLHRYNFLRGIDLREVGKHGFVEHDASLVHRDTPVYYAPVEIVPQWVDALLEDAHMLLHDGEWAFKVMAADQQLGHQLGREGEGGRGVEVEEGKEKEEQGIDAVHAEIARGEMAIVLGMWEVEDWPAGLAGGGAEGGMGVQNGEGAENGEFPGEGRVVGEDKDTDKEKRNKRGSLFKRFSASPSTTTTPIKGVPAEWFREWIMYERLPGGWRPMRTQGLLDTMRRSREVKRGMERLRREFGERERERKEGEGEGVNLKGEGVEGERKEKRERLREEF</sequence>
<gene>
    <name evidence="10" type="ORF">PC9H_005701</name>
</gene>
<dbReference type="Pfam" id="PF01328">
    <property type="entry name" value="Peroxidase_2"/>
    <property type="match status" value="1"/>
</dbReference>
<comment type="caution">
    <text evidence="10">The sequence shown here is derived from an EMBL/GenBank/DDBJ whole genome shotgun (WGS) entry which is preliminary data.</text>
</comment>
<feature type="compositionally biased region" description="Basic and acidic residues" evidence="8">
    <location>
        <begin position="343"/>
        <end position="354"/>
    </location>
</feature>
<keyword evidence="2" id="KW-0575">Peroxidase</keyword>
<evidence type="ECO:0000313" key="11">
    <source>
        <dbReference type="Proteomes" id="UP000623687"/>
    </source>
</evidence>
<feature type="compositionally biased region" description="Pro residues" evidence="8">
    <location>
        <begin position="15"/>
        <end position="25"/>
    </location>
</feature>
<keyword evidence="3" id="KW-0349">Heme</keyword>
<dbReference type="GO" id="GO:0004601">
    <property type="term" value="F:peroxidase activity"/>
    <property type="evidence" value="ECO:0007669"/>
    <property type="project" value="UniProtKB-KW"/>
</dbReference>